<reference evidence="2" key="1">
    <citation type="journal article" date="2019" name="bioRxiv">
        <title>The Genome of the Zebra Mussel, Dreissena polymorpha: A Resource for Invasive Species Research.</title>
        <authorList>
            <person name="McCartney M.A."/>
            <person name="Auch B."/>
            <person name="Kono T."/>
            <person name="Mallez S."/>
            <person name="Zhang Y."/>
            <person name="Obille A."/>
            <person name="Becker A."/>
            <person name="Abrahante J.E."/>
            <person name="Garbe J."/>
            <person name="Badalamenti J.P."/>
            <person name="Herman A."/>
            <person name="Mangelson H."/>
            <person name="Liachko I."/>
            <person name="Sullivan S."/>
            <person name="Sone E.D."/>
            <person name="Koren S."/>
            <person name="Silverstein K.A.T."/>
            <person name="Beckman K.B."/>
            <person name="Gohl D.M."/>
        </authorList>
    </citation>
    <scope>NUCLEOTIDE SEQUENCE</scope>
    <source>
        <strain evidence="2">Duluth1</strain>
        <tissue evidence="2">Whole animal</tissue>
    </source>
</reference>
<comment type="caution">
    <text evidence="2">The sequence shown here is derived from an EMBL/GenBank/DDBJ whole genome shotgun (WGS) entry which is preliminary data.</text>
</comment>
<dbReference type="Proteomes" id="UP000828390">
    <property type="component" value="Unassembled WGS sequence"/>
</dbReference>
<keyword evidence="1" id="KW-0812">Transmembrane</keyword>
<organism evidence="2 3">
    <name type="scientific">Dreissena polymorpha</name>
    <name type="common">Zebra mussel</name>
    <name type="synonym">Mytilus polymorpha</name>
    <dbReference type="NCBI Taxonomy" id="45954"/>
    <lineage>
        <taxon>Eukaryota</taxon>
        <taxon>Metazoa</taxon>
        <taxon>Spiralia</taxon>
        <taxon>Lophotrochozoa</taxon>
        <taxon>Mollusca</taxon>
        <taxon>Bivalvia</taxon>
        <taxon>Autobranchia</taxon>
        <taxon>Heteroconchia</taxon>
        <taxon>Euheterodonta</taxon>
        <taxon>Imparidentia</taxon>
        <taxon>Neoheterodontei</taxon>
        <taxon>Myida</taxon>
        <taxon>Dreissenoidea</taxon>
        <taxon>Dreissenidae</taxon>
        <taxon>Dreissena</taxon>
    </lineage>
</organism>
<keyword evidence="1" id="KW-1133">Transmembrane helix</keyword>
<evidence type="ECO:0000313" key="2">
    <source>
        <dbReference type="EMBL" id="KAH3698375.1"/>
    </source>
</evidence>
<protein>
    <submittedName>
        <fullName evidence="2">Uncharacterized protein</fullName>
    </submittedName>
</protein>
<evidence type="ECO:0000256" key="1">
    <source>
        <dbReference type="SAM" id="Phobius"/>
    </source>
</evidence>
<reference evidence="2" key="2">
    <citation type="submission" date="2020-11" db="EMBL/GenBank/DDBJ databases">
        <authorList>
            <person name="McCartney M.A."/>
            <person name="Auch B."/>
            <person name="Kono T."/>
            <person name="Mallez S."/>
            <person name="Becker A."/>
            <person name="Gohl D.M."/>
            <person name="Silverstein K.A.T."/>
            <person name="Koren S."/>
            <person name="Bechman K.B."/>
            <person name="Herman A."/>
            <person name="Abrahante J.E."/>
            <person name="Garbe J."/>
        </authorList>
    </citation>
    <scope>NUCLEOTIDE SEQUENCE</scope>
    <source>
        <strain evidence="2">Duluth1</strain>
        <tissue evidence="2">Whole animal</tissue>
    </source>
</reference>
<dbReference type="AlphaFoldDB" id="A0A9D3YDH6"/>
<name>A0A9D3YDH6_DREPO</name>
<evidence type="ECO:0000313" key="3">
    <source>
        <dbReference type="Proteomes" id="UP000828390"/>
    </source>
</evidence>
<keyword evidence="1" id="KW-0472">Membrane</keyword>
<gene>
    <name evidence="2" type="ORF">DPMN_085895</name>
</gene>
<accession>A0A9D3YDH6</accession>
<feature type="transmembrane region" description="Helical" evidence="1">
    <location>
        <begin position="27"/>
        <end position="48"/>
    </location>
</feature>
<dbReference type="EMBL" id="JAIWYP010000016">
    <property type="protein sequence ID" value="KAH3698375.1"/>
    <property type="molecule type" value="Genomic_DNA"/>
</dbReference>
<proteinExistence type="predicted"/>
<sequence>MGVSNKLFVLDHLKCLVLGFTPRPNSWFNGLFGSFLALAGSANGIMAFQKVIERFNNLCIVLYIPPVKTSKAKKLPQLLNVFGCWPLSDSTGLFWISGDAIFTDHMAKVYYRGH</sequence>
<keyword evidence="3" id="KW-1185">Reference proteome</keyword>